<dbReference type="InterPro" id="IPR008949">
    <property type="entry name" value="Isoprenoid_synthase_dom_sf"/>
</dbReference>
<dbReference type="SFLD" id="SFLDG01021">
    <property type="entry name" value="Trichodiene_Synthase_Like"/>
    <property type="match status" value="1"/>
</dbReference>
<dbReference type="VEuPathDB" id="FungiDB:ASPNIDRAFT2_1130344"/>
<dbReference type="VEuPathDB" id="FungiDB:An09g02610"/>
<comment type="caution">
    <text evidence="3">The sequence shown here is derived from an EMBL/GenBank/DDBJ whole genome shotgun (WGS) entry which is preliminary data.</text>
</comment>
<gene>
    <name evidence="3" type="ORF">ABL_06276</name>
</gene>
<dbReference type="AlphaFoldDB" id="A0A100IME8"/>
<dbReference type="Pfam" id="PF06330">
    <property type="entry name" value="TRI5"/>
    <property type="match status" value="1"/>
</dbReference>
<accession>A0A100IME8</accession>
<dbReference type="Proteomes" id="UP000068243">
    <property type="component" value="Unassembled WGS sequence"/>
</dbReference>
<evidence type="ECO:0000313" key="3">
    <source>
        <dbReference type="EMBL" id="GAQ43615.1"/>
    </source>
</evidence>
<dbReference type="Gene3D" id="1.10.600.10">
    <property type="entry name" value="Farnesyl Diphosphate Synthase"/>
    <property type="match status" value="1"/>
</dbReference>
<keyword evidence="2" id="KW-0456">Lyase</keyword>
<dbReference type="SUPFAM" id="SSF48576">
    <property type="entry name" value="Terpenoid synthases"/>
    <property type="match status" value="1"/>
</dbReference>
<dbReference type="VEuPathDB" id="FungiDB:M747DRAFT_353856"/>
<protein>
    <recommendedName>
        <fullName evidence="5">Terpenoid synthase</fullName>
    </recommendedName>
</protein>
<organism evidence="3 4">
    <name type="scientific">Aspergillus niger</name>
    <dbReference type="NCBI Taxonomy" id="5061"/>
    <lineage>
        <taxon>Eukaryota</taxon>
        <taxon>Fungi</taxon>
        <taxon>Dikarya</taxon>
        <taxon>Ascomycota</taxon>
        <taxon>Pezizomycotina</taxon>
        <taxon>Eurotiomycetes</taxon>
        <taxon>Eurotiomycetidae</taxon>
        <taxon>Eurotiales</taxon>
        <taxon>Aspergillaceae</taxon>
        <taxon>Aspergillus</taxon>
        <taxon>Aspergillus subgen. Circumdati</taxon>
    </lineage>
</organism>
<proteinExistence type="inferred from homology"/>
<name>A0A100IME8_ASPNG</name>
<dbReference type="SMR" id="A0A100IME8"/>
<dbReference type="InterPro" id="IPR024652">
    <property type="entry name" value="Trichodiene_synth"/>
</dbReference>
<sequence>MTKAQPSVSPDDFLKIIVPFLKEILPNIPPFAPDEAFKNEVFNKFAAASGLPEDTIPNFVDTGEVLARCFYPSLPRDLQISIGVLTAYVFSIDDQCADPEFREQLKPYRSVFLGKSTTNLQYIKGLYKTLHDIVSHYEWYAGDMIIKSTMDFVSINIVEAERTGEFVVSPSTKLFPDFLQGKSGIGEAYAFFYFPESDWKLGDYFTLIPDIAGIIEQLNDVLSFYKESVLGNEPGTWIRQTSVCRGISEYEVFQERVDQCLGSIRRLRAASEGNPRLLKTVNEFINGYPLFHLNAGRYKLGQFGSYDGWLNEKAFGGN</sequence>
<dbReference type="VEuPathDB" id="FungiDB:ATCC64974_10890"/>
<evidence type="ECO:0000256" key="2">
    <source>
        <dbReference type="ARBA" id="ARBA00023239"/>
    </source>
</evidence>
<evidence type="ECO:0008006" key="5">
    <source>
        <dbReference type="Google" id="ProtNLM"/>
    </source>
</evidence>
<dbReference type="GO" id="GO:0016838">
    <property type="term" value="F:carbon-oxygen lyase activity, acting on phosphates"/>
    <property type="evidence" value="ECO:0007669"/>
    <property type="project" value="InterPro"/>
</dbReference>
<reference evidence="4" key="1">
    <citation type="journal article" date="2016" name="Genome Announc.">
        <title>Draft genome sequence of Aspergillus niger strain An76.</title>
        <authorList>
            <person name="Gong W."/>
            <person name="Cheng Z."/>
            <person name="Zhang H."/>
            <person name="Liu L."/>
            <person name="Gao P."/>
            <person name="Wang L."/>
        </authorList>
    </citation>
    <scope>NUCLEOTIDE SEQUENCE [LARGE SCALE GENOMIC DNA]</scope>
    <source>
        <strain evidence="4">An76</strain>
    </source>
</reference>
<dbReference type="SFLD" id="SFLDS00005">
    <property type="entry name" value="Isoprenoid_Synthase_Type_I"/>
    <property type="match status" value="1"/>
</dbReference>
<evidence type="ECO:0000313" key="4">
    <source>
        <dbReference type="Proteomes" id="UP000068243"/>
    </source>
</evidence>
<dbReference type="OrthoDB" id="2998174at2759"/>
<dbReference type="OMA" id="YHYIDDD"/>
<evidence type="ECO:0000256" key="1">
    <source>
        <dbReference type="ARBA" id="ARBA00007946"/>
    </source>
</evidence>
<dbReference type="EMBL" id="BCMY01000010">
    <property type="protein sequence ID" value="GAQ43615.1"/>
    <property type="molecule type" value="Genomic_DNA"/>
</dbReference>
<comment type="similarity">
    <text evidence="1">Belongs to the trichodiene synthase family.</text>
</comment>